<evidence type="ECO:0000256" key="2">
    <source>
        <dbReference type="ARBA" id="ARBA00022475"/>
    </source>
</evidence>
<organism evidence="8 10">
    <name type="scientific">Candidatus Iainarchaeum sp</name>
    <dbReference type="NCBI Taxonomy" id="3101447"/>
    <lineage>
        <taxon>Archaea</taxon>
        <taxon>Candidatus Iainarchaeota</taxon>
        <taxon>Candidatus Iainarchaeia</taxon>
        <taxon>Candidatus Iainarchaeales</taxon>
        <taxon>Candidatus Iainarchaeaceae</taxon>
        <taxon>Candidatus Iainarchaeum</taxon>
    </lineage>
</organism>
<feature type="transmembrane region" description="Helical" evidence="7">
    <location>
        <begin position="144"/>
        <end position="162"/>
    </location>
</feature>
<keyword evidence="2" id="KW-1003">Cell membrane</keyword>
<feature type="transmembrane region" description="Helical" evidence="7">
    <location>
        <begin position="169"/>
        <end position="188"/>
    </location>
</feature>
<comment type="subcellular location">
    <subcellularLocation>
        <location evidence="1">Cell membrane</location>
        <topology evidence="1">Multi-pass membrane protein</topology>
    </subcellularLocation>
</comment>
<dbReference type="GO" id="GO:0071555">
    <property type="term" value="P:cell wall organization"/>
    <property type="evidence" value="ECO:0007669"/>
    <property type="project" value="TreeGrafter"/>
</dbReference>
<feature type="transmembrane region" description="Helical" evidence="7">
    <location>
        <begin position="46"/>
        <end position="68"/>
    </location>
</feature>
<keyword evidence="6 7" id="KW-0472">Membrane</keyword>
<reference evidence="8" key="1">
    <citation type="journal article" date="2020" name="bioRxiv">
        <title>A rank-normalized archaeal taxonomy based on genome phylogeny resolves widespread incomplete and uneven classifications.</title>
        <authorList>
            <person name="Rinke C."/>
            <person name="Chuvochina M."/>
            <person name="Mussig A.J."/>
            <person name="Chaumeil P.-A."/>
            <person name="Waite D.W."/>
            <person name="Whitman W.B."/>
            <person name="Parks D.H."/>
            <person name="Hugenholtz P."/>
        </authorList>
    </citation>
    <scope>NUCLEOTIDE SEQUENCE</scope>
    <source>
        <strain evidence="8">UBA10219</strain>
    </source>
</reference>
<feature type="transmembrane region" description="Helical" evidence="7">
    <location>
        <begin position="115"/>
        <end position="138"/>
    </location>
</feature>
<dbReference type="GO" id="GO:0005886">
    <property type="term" value="C:plasma membrane"/>
    <property type="evidence" value="ECO:0007669"/>
    <property type="project" value="UniProtKB-SubCell"/>
</dbReference>
<comment type="caution">
    <text evidence="8">The sequence shown here is derived from an EMBL/GenBank/DDBJ whole genome shotgun (WGS) entry which is preliminary data.</text>
</comment>
<evidence type="ECO:0000256" key="1">
    <source>
        <dbReference type="ARBA" id="ARBA00004651"/>
    </source>
</evidence>
<keyword evidence="3" id="KW-0808">Transferase</keyword>
<reference evidence="9" key="2">
    <citation type="submission" date="2021-03" db="EMBL/GenBank/DDBJ databases">
        <authorList>
            <person name="Jaffe A."/>
        </authorList>
    </citation>
    <scope>NUCLEOTIDE SEQUENCE</scope>
    <source>
        <strain evidence="9">RIFCSPLOWO2_01_FULL_58_19</strain>
    </source>
</reference>
<dbReference type="EMBL" id="DUGH01000056">
    <property type="protein sequence ID" value="HIH16215.1"/>
    <property type="molecule type" value="Genomic_DNA"/>
</dbReference>
<feature type="transmembrane region" description="Helical" evidence="7">
    <location>
        <begin position="244"/>
        <end position="261"/>
    </location>
</feature>
<evidence type="ECO:0000256" key="7">
    <source>
        <dbReference type="SAM" id="Phobius"/>
    </source>
</evidence>
<feature type="transmembrane region" description="Helical" evidence="7">
    <location>
        <begin position="194"/>
        <end position="212"/>
    </location>
</feature>
<dbReference type="PANTHER" id="PTHR22926:SF3">
    <property type="entry name" value="UNDECAPRENYL-PHOSPHATE ALPHA-N-ACETYLGLUCOSAMINYL 1-PHOSPHATE TRANSFERASE"/>
    <property type="match status" value="1"/>
</dbReference>
<dbReference type="Proteomes" id="UP000678237">
    <property type="component" value="Unassembled WGS sequence"/>
</dbReference>
<dbReference type="GO" id="GO:0016780">
    <property type="term" value="F:phosphotransferase activity, for other substituted phosphate groups"/>
    <property type="evidence" value="ECO:0007669"/>
    <property type="project" value="InterPro"/>
</dbReference>
<sequence length="330" mass="36040">MLLLALAGMFLLAFLPTYAFLPALIRALRKHKHLLRADMNKPNKPLVPSFGGIALVTGFLFALISAILVDRFMGLNGLNLGLLLPALLSTALCALLGLVDDLLEIPRRFMKPLLVLYASIPMMALTELTALIYLPFFGNLDLGMAYYLFFVPCAIIFCSNAVNILSTYNGLETGLGLIAALALGAVAWLRGSMLGLAFALPLIAVLLAFYPFNRFPAKIFLGNMGTLFIGAALAITAIIGKMEAALVIVMVPYFLHFLLYSRNGYAWKPNMWGVPLKNGRLRARYSKAYGLMQWVLARGPQTEKQVVNQVFAFETVFALAAVALEWAGKG</sequence>
<dbReference type="GO" id="GO:0044038">
    <property type="term" value="P:cell wall macromolecule biosynthetic process"/>
    <property type="evidence" value="ECO:0007669"/>
    <property type="project" value="TreeGrafter"/>
</dbReference>
<evidence type="ECO:0008006" key="11">
    <source>
        <dbReference type="Google" id="ProtNLM"/>
    </source>
</evidence>
<evidence type="ECO:0000313" key="8">
    <source>
        <dbReference type="EMBL" id="HIH16215.1"/>
    </source>
</evidence>
<feature type="transmembrane region" description="Helical" evidence="7">
    <location>
        <begin position="219"/>
        <end position="238"/>
    </location>
</feature>
<keyword evidence="5 7" id="KW-1133">Transmembrane helix</keyword>
<reference evidence="9" key="3">
    <citation type="submission" date="2021-05" db="EMBL/GenBank/DDBJ databases">
        <title>Protein family content uncovers lineage relationships and bacterial pathway maintenance mechanisms in DPANN archaea.</title>
        <authorList>
            <person name="Castelle C.J."/>
            <person name="Meheust R."/>
            <person name="Jaffe A.L."/>
            <person name="Seitz K."/>
            <person name="Gong X."/>
            <person name="Baker B.J."/>
            <person name="Banfield J.F."/>
        </authorList>
    </citation>
    <scope>NUCLEOTIDE SEQUENCE</scope>
    <source>
        <strain evidence="9">RIFCSPLOWO2_01_FULL_58_19</strain>
    </source>
</reference>
<dbReference type="AlphaFoldDB" id="A0A7J4JII1"/>
<dbReference type="PANTHER" id="PTHR22926">
    <property type="entry name" value="PHOSPHO-N-ACETYLMURAMOYL-PENTAPEPTIDE-TRANSFERASE"/>
    <property type="match status" value="1"/>
</dbReference>
<dbReference type="Pfam" id="PF00953">
    <property type="entry name" value="Glycos_transf_4"/>
    <property type="match status" value="1"/>
</dbReference>
<evidence type="ECO:0000256" key="5">
    <source>
        <dbReference type="ARBA" id="ARBA00022989"/>
    </source>
</evidence>
<feature type="transmembrane region" description="Helical" evidence="7">
    <location>
        <begin position="6"/>
        <end position="25"/>
    </location>
</feature>
<keyword evidence="4 7" id="KW-0812">Transmembrane</keyword>
<evidence type="ECO:0000256" key="4">
    <source>
        <dbReference type="ARBA" id="ARBA00022692"/>
    </source>
</evidence>
<accession>A0A7J4JII1</accession>
<name>A0A7J4JII1_9ARCH</name>
<evidence type="ECO:0000256" key="3">
    <source>
        <dbReference type="ARBA" id="ARBA00022679"/>
    </source>
</evidence>
<protein>
    <recommendedName>
        <fullName evidence="11">UDP-N-acetylglucosamine--dolichyl-phosphate N-acetylglucosaminephosphotransferase</fullName>
    </recommendedName>
</protein>
<dbReference type="InterPro" id="IPR000715">
    <property type="entry name" value="Glycosyl_transferase_4"/>
</dbReference>
<dbReference type="EMBL" id="JAGVWE010000002">
    <property type="protein sequence ID" value="MBS3062758.1"/>
    <property type="molecule type" value="Genomic_DNA"/>
</dbReference>
<dbReference type="Proteomes" id="UP000564964">
    <property type="component" value="Unassembled WGS sequence"/>
</dbReference>
<feature type="transmembrane region" description="Helical" evidence="7">
    <location>
        <begin position="80"/>
        <end position="103"/>
    </location>
</feature>
<proteinExistence type="predicted"/>
<evidence type="ECO:0000313" key="10">
    <source>
        <dbReference type="Proteomes" id="UP000564964"/>
    </source>
</evidence>
<evidence type="ECO:0000313" key="9">
    <source>
        <dbReference type="EMBL" id="MBS3062758.1"/>
    </source>
</evidence>
<evidence type="ECO:0000256" key="6">
    <source>
        <dbReference type="ARBA" id="ARBA00023136"/>
    </source>
</evidence>
<gene>
    <name evidence="8" type="ORF">HA252_02310</name>
    <name evidence="9" type="ORF">J4203_02710</name>
</gene>